<name>A0ABT2RTB1_9FIRM</name>
<accession>A0ABT2RTB1</accession>
<evidence type="ECO:0000313" key="1">
    <source>
        <dbReference type="EMBL" id="MCU6695555.1"/>
    </source>
</evidence>
<reference evidence="1 2" key="1">
    <citation type="journal article" date="2021" name="ISME Commun">
        <title>Automated analysis of genomic sequences facilitates high-throughput and comprehensive description of bacteria.</title>
        <authorList>
            <person name="Hitch T.C.A."/>
        </authorList>
    </citation>
    <scope>NUCLEOTIDE SEQUENCE [LARGE SCALE GENOMIC DNA]</scope>
    <source>
        <strain evidence="1 2">Sanger_04</strain>
    </source>
</reference>
<dbReference type="RefSeq" id="WP_158361621.1">
    <property type="nucleotide sequence ID" value="NZ_JAOQKC010000002.1"/>
</dbReference>
<keyword evidence="2" id="KW-1185">Reference proteome</keyword>
<dbReference type="EMBL" id="JAOQKC010000002">
    <property type="protein sequence ID" value="MCU6695555.1"/>
    <property type="molecule type" value="Genomic_DNA"/>
</dbReference>
<evidence type="ECO:0008006" key="3">
    <source>
        <dbReference type="Google" id="ProtNLM"/>
    </source>
</evidence>
<protein>
    <recommendedName>
        <fullName evidence="3">Virulence factor</fullName>
    </recommendedName>
</protein>
<sequence>MDSSQRKGINFDLNTEQLQKYYPVSASWRNAYTDVKAFFESNGFEHIQGSGYHSKEAMSEAQAMAVIYKMIKALPWLNYCVKVCTISDVPELFDISHVFEREARELEAKKKRKDIDK</sequence>
<organism evidence="1 2">
    <name type="scientific">Laedolimicola ammoniilytica</name>
    <dbReference type="NCBI Taxonomy" id="2981771"/>
    <lineage>
        <taxon>Bacteria</taxon>
        <taxon>Bacillati</taxon>
        <taxon>Bacillota</taxon>
        <taxon>Clostridia</taxon>
        <taxon>Lachnospirales</taxon>
        <taxon>Lachnospiraceae</taxon>
        <taxon>Laedolimicola</taxon>
    </lineage>
</organism>
<comment type="caution">
    <text evidence="1">The sequence shown here is derived from an EMBL/GenBank/DDBJ whole genome shotgun (WGS) entry which is preliminary data.</text>
</comment>
<dbReference type="Proteomes" id="UP001652461">
    <property type="component" value="Unassembled WGS sequence"/>
</dbReference>
<evidence type="ECO:0000313" key="2">
    <source>
        <dbReference type="Proteomes" id="UP001652461"/>
    </source>
</evidence>
<proteinExistence type="predicted"/>
<gene>
    <name evidence="1" type="ORF">OCV63_01425</name>
</gene>
<dbReference type="Gene3D" id="3.30.70.240">
    <property type="match status" value="1"/>
</dbReference>